<dbReference type="PANTHER" id="PTHR43179:SF12">
    <property type="entry name" value="GALACTOFURANOSYLTRANSFERASE GLFT2"/>
    <property type="match status" value="1"/>
</dbReference>
<name>A0ABQ1QZG2_9FLAO</name>
<evidence type="ECO:0000313" key="6">
    <source>
        <dbReference type="EMBL" id="GGD49831.1"/>
    </source>
</evidence>
<feature type="domain" description="Glycosyltransferase 2-like" evidence="5">
    <location>
        <begin position="6"/>
        <end position="135"/>
    </location>
</feature>
<evidence type="ECO:0000256" key="2">
    <source>
        <dbReference type="ARBA" id="ARBA00022676"/>
    </source>
</evidence>
<organism evidence="6 7">
    <name type="scientific">Muriicola marianensis</name>
    <dbReference type="NCBI Taxonomy" id="1324801"/>
    <lineage>
        <taxon>Bacteria</taxon>
        <taxon>Pseudomonadati</taxon>
        <taxon>Bacteroidota</taxon>
        <taxon>Flavobacteriia</taxon>
        <taxon>Flavobacteriales</taxon>
        <taxon>Flavobacteriaceae</taxon>
        <taxon>Muriicola</taxon>
    </lineage>
</organism>
<evidence type="ECO:0000256" key="4">
    <source>
        <dbReference type="SAM" id="Phobius"/>
    </source>
</evidence>
<proteinExistence type="inferred from homology"/>
<keyword evidence="4" id="KW-0812">Transmembrane</keyword>
<gene>
    <name evidence="6" type="ORF">GCM10011361_15660</name>
</gene>
<keyword evidence="4" id="KW-1133">Transmembrane helix</keyword>
<comment type="similarity">
    <text evidence="1">Belongs to the glycosyltransferase 2 family.</text>
</comment>
<dbReference type="InterPro" id="IPR029044">
    <property type="entry name" value="Nucleotide-diphossugar_trans"/>
</dbReference>
<keyword evidence="7" id="KW-1185">Reference proteome</keyword>
<accession>A0ABQ1QZG2</accession>
<keyword evidence="4" id="KW-0472">Membrane</keyword>
<evidence type="ECO:0000256" key="1">
    <source>
        <dbReference type="ARBA" id="ARBA00006739"/>
    </source>
</evidence>
<dbReference type="Gene3D" id="3.90.550.10">
    <property type="entry name" value="Spore Coat Polysaccharide Biosynthesis Protein SpsA, Chain A"/>
    <property type="match status" value="1"/>
</dbReference>
<sequence>MEYRISILIPVFNELKYTQMCLENLHRAMAYFQSRTEEAWPLEIIVIDDGSTDGTSTWIQQHYPDVILLYGDGNLFWSAGINKGIEYAINQSPKPTHILFWNKDLYVEEDYFIILQRLIRNNGQETIIASKMFRKSTPDILFSFGGLYRPWTDTKINIGTGKKDGPAYSEKREIDWCGGMAVSIPTKVFESIGLCDSENFPQYDGDTDLFLRAGKAGFKMEVNPELKAWNVHENTGRKEQFTFKNLKWYLNNIRSYKNFRIGYLFMRKHSIGPVAFLMFFGRQLVFVIKYIFKIVLDVRK</sequence>
<dbReference type="Pfam" id="PF00535">
    <property type="entry name" value="Glycos_transf_2"/>
    <property type="match status" value="1"/>
</dbReference>
<dbReference type="EMBL" id="BMFH01000001">
    <property type="protein sequence ID" value="GGD49831.1"/>
    <property type="molecule type" value="Genomic_DNA"/>
</dbReference>
<dbReference type="PANTHER" id="PTHR43179">
    <property type="entry name" value="RHAMNOSYLTRANSFERASE WBBL"/>
    <property type="match status" value="1"/>
</dbReference>
<dbReference type="Proteomes" id="UP000625780">
    <property type="component" value="Unassembled WGS sequence"/>
</dbReference>
<keyword evidence="2" id="KW-0328">Glycosyltransferase</keyword>
<dbReference type="SUPFAM" id="SSF53448">
    <property type="entry name" value="Nucleotide-diphospho-sugar transferases"/>
    <property type="match status" value="1"/>
</dbReference>
<feature type="transmembrane region" description="Helical" evidence="4">
    <location>
        <begin position="271"/>
        <end position="292"/>
    </location>
</feature>
<evidence type="ECO:0000313" key="7">
    <source>
        <dbReference type="Proteomes" id="UP000625780"/>
    </source>
</evidence>
<comment type="caution">
    <text evidence="6">The sequence shown here is derived from an EMBL/GenBank/DDBJ whole genome shotgun (WGS) entry which is preliminary data.</text>
</comment>
<keyword evidence="3" id="KW-0808">Transferase</keyword>
<reference evidence="7" key="1">
    <citation type="journal article" date="2019" name="Int. J. Syst. Evol. Microbiol.">
        <title>The Global Catalogue of Microorganisms (GCM) 10K type strain sequencing project: providing services to taxonomists for standard genome sequencing and annotation.</title>
        <authorList>
            <consortium name="The Broad Institute Genomics Platform"/>
            <consortium name="The Broad Institute Genome Sequencing Center for Infectious Disease"/>
            <person name="Wu L."/>
            <person name="Ma J."/>
        </authorList>
    </citation>
    <scope>NUCLEOTIDE SEQUENCE [LARGE SCALE GENOMIC DNA]</scope>
    <source>
        <strain evidence="7">CGMCC 1.12606</strain>
    </source>
</reference>
<protein>
    <recommendedName>
        <fullName evidence="5">Glycosyltransferase 2-like domain-containing protein</fullName>
    </recommendedName>
</protein>
<dbReference type="InterPro" id="IPR001173">
    <property type="entry name" value="Glyco_trans_2-like"/>
</dbReference>
<dbReference type="RefSeq" id="WP_188370120.1">
    <property type="nucleotide sequence ID" value="NZ_BMFH01000001.1"/>
</dbReference>
<evidence type="ECO:0000256" key="3">
    <source>
        <dbReference type="ARBA" id="ARBA00022679"/>
    </source>
</evidence>
<evidence type="ECO:0000259" key="5">
    <source>
        <dbReference type="Pfam" id="PF00535"/>
    </source>
</evidence>